<name>A0AB33G753_SERMA</name>
<evidence type="ECO:0000313" key="4">
    <source>
        <dbReference type="Proteomes" id="UP000245399"/>
    </source>
</evidence>
<gene>
    <name evidence="2" type="ORF">DKC05_19650</name>
    <name evidence="3" type="ORF">DMW51_21780</name>
</gene>
<accession>A0AB33G753</accession>
<evidence type="ECO:0000313" key="3">
    <source>
        <dbReference type="EMBL" id="PYA59192.1"/>
    </source>
</evidence>
<feature type="region of interest" description="Disordered" evidence="1">
    <location>
        <begin position="102"/>
        <end position="123"/>
    </location>
</feature>
<proteinExistence type="predicted"/>
<dbReference type="EMBL" id="QJQB01000498">
    <property type="protein sequence ID" value="PYA59192.1"/>
    <property type="molecule type" value="Genomic_DNA"/>
</dbReference>
<sequence length="123" mass="14300">MGNNLNILADLEAKEQEFISVRELFERIRLLQPHVTDAEIAKWLSWLTKNRQLPEFVWRNRRGDIEPTEWNEDPEFDRLLDIVLEDGAVPIVRIQSSVNKIPSGLMASNPSEPPMDFDDDIPF</sequence>
<reference evidence="3 5" key="2">
    <citation type="submission" date="2018-06" db="EMBL/GenBank/DDBJ databases">
        <title>Serratia marcescens genome sequencing and assembly.</title>
        <authorList>
            <person name="Martins R.C.R."/>
            <person name="Perdigao-Neto L.V."/>
            <person name="Costa S.F."/>
            <person name="Levin A.S.S."/>
        </authorList>
    </citation>
    <scope>NUCLEOTIDE SEQUENCE [LARGE SCALE GENOMIC DNA]</scope>
    <source>
        <strain evidence="3 5">1283</strain>
    </source>
</reference>
<dbReference type="RefSeq" id="WP_047729929.1">
    <property type="nucleotide sequence ID" value="NZ_CP011642.1"/>
</dbReference>
<organism evidence="2 4">
    <name type="scientific">Serratia marcescens</name>
    <dbReference type="NCBI Taxonomy" id="615"/>
    <lineage>
        <taxon>Bacteria</taxon>
        <taxon>Pseudomonadati</taxon>
        <taxon>Pseudomonadota</taxon>
        <taxon>Gammaproteobacteria</taxon>
        <taxon>Enterobacterales</taxon>
        <taxon>Yersiniaceae</taxon>
        <taxon>Serratia</taxon>
    </lineage>
</organism>
<dbReference type="Proteomes" id="UP000245399">
    <property type="component" value="Chromosome"/>
</dbReference>
<evidence type="ECO:0000256" key="1">
    <source>
        <dbReference type="SAM" id="MobiDB-lite"/>
    </source>
</evidence>
<reference evidence="5" key="3">
    <citation type="submission" date="2018-06" db="EMBL/GenBank/DDBJ databases">
        <title>Serratia marcescens genome sequencing and assembly.</title>
        <authorList>
            <person name="Martins R.C."/>
            <person name="Perdigao-Neto L.V."/>
            <person name="Costa S.F."/>
            <person name="Levin A.S.S."/>
        </authorList>
    </citation>
    <scope>NUCLEOTIDE SEQUENCE [LARGE SCALE GENOMIC DNA]</scope>
    <source>
        <strain evidence="5">1283</strain>
    </source>
</reference>
<keyword evidence="5" id="KW-1185">Reference proteome</keyword>
<dbReference type="AlphaFoldDB" id="A0AB33G753"/>
<dbReference type="GeneID" id="98190010"/>
<dbReference type="Proteomes" id="UP000247823">
    <property type="component" value="Unassembled WGS sequence"/>
</dbReference>
<dbReference type="EMBL" id="CP029449">
    <property type="protein sequence ID" value="AWL69707.1"/>
    <property type="molecule type" value="Genomic_DNA"/>
</dbReference>
<reference evidence="2 4" key="1">
    <citation type="submission" date="2018-05" db="EMBL/GenBank/DDBJ databases">
        <title>Klebsiella quasipneumonaiae provides a window into carbapenemase gene transfer, plasmid rearrangements and nosocomial acquisition from the hospital environment.</title>
        <authorList>
            <person name="Mathers A.J."/>
            <person name="Vegesana K."/>
            <person name="Stoesser N."/>
            <person name="Crook D."/>
            <person name="Vaughan A."/>
            <person name="Barry K."/>
            <person name="Parikh H."/>
            <person name="Sebra R."/>
            <person name="Kotay S."/>
            <person name="Walker A.S."/>
            <person name="Sheppard A.E."/>
        </authorList>
    </citation>
    <scope>NUCLEOTIDE SEQUENCE [LARGE SCALE GENOMIC DNA]</scope>
    <source>
        <strain evidence="2 4">CAV1761</strain>
    </source>
</reference>
<evidence type="ECO:0000313" key="5">
    <source>
        <dbReference type="Proteomes" id="UP000247823"/>
    </source>
</evidence>
<evidence type="ECO:0000313" key="2">
    <source>
        <dbReference type="EMBL" id="AWL69707.1"/>
    </source>
</evidence>
<protein>
    <submittedName>
        <fullName evidence="2">Uncharacterized protein</fullName>
    </submittedName>
</protein>
<reference evidence="3" key="4">
    <citation type="submission" date="2018-06" db="EMBL/GenBank/DDBJ databases">
        <authorList>
            <person name="Martins R.C."/>
            <person name="Perdigao-Neto L.V."/>
            <person name="Costa S.F."/>
            <person name="Levin A.S.S."/>
        </authorList>
    </citation>
    <scope>NUCLEOTIDE SEQUENCE</scope>
    <source>
        <strain evidence="3">1283</strain>
    </source>
</reference>